<dbReference type="GO" id="GO:0070573">
    <property type="term" value="F:metallodipeptidase activity"/>
    <property type="evidence" value="ECO:0007669"/>
    <property type="project" value="InterPro"/>
</dbReference>
<dbReference type="Pfam" id="PF01244">
    <property type="entry name" value="Peptidase_M19"/>
    <property type="match status" value="1"/>
</dbReference>
<reference evidence="1 2" key="1">
    <citation type="journal article" date="2018" name="Syst. Appl. Microbiol.">
        <title>A new symbiotic nanoarchaeote (Candidatus Nanoclepta minutus) and its host (Zestosphaera tikiterensis gen. nov., sp. nov.) from a New Zealand hot spring.</title>
        <authorList>
            <person name="St John E."/>
            <person name="Liu Y."/>
            <person name="Podar M."/>
            <person name="Stott M.B."/>
            <person name="Meneghin J."/>
            <person name="Chen Z."/>
            <person name="Lagutin K."/>
            <person name="Mitchell K."/>
            <person name="Reysenbach A.L."/>
        </authorList>
    </citation>
    <scope>NUCLEOTIDE SEQUENCE [LARGE SCALE GENOMIC DNA]</scope>
    <source>
        <strain evidence="1">NZ3</strain>
    </source>
</reference>
<accession>A0A2R7Y4M9</accession>
<dbReference type="Gene3D" id="3.20.20.140">
    <property type="entry name" value="Metal-dependent hydrolases"/>
    <property type="match status" value="1"/>
</dbReference>
<name>A0A2R7Y4M9_9CREN</name>
<dbReference type="GO" id="GO:0006508">
    <property type="term" value="P:proteolysis"/>
    <property type="evidence" value="ECO:0007669"/>
    <property type="project" value="InterPro"/>
</dbReference>
<comment type="caution">
    <text evidence="1">The sequence shown here is derived from an EMBL/GenBank/DDBJ whole genome shotgun (WGS) entry which is preliminary data.</text>
</comment>
<protein>
    <submittedName>
        <fullName evidence="1">Membrane dipeptidase</fullName>
    </submittedName>
</protein>
<organism evidence="1 2">
    <name type="scientific">Zestosphaera tikiterensis</name>
    <dbReference type="NCBI Taxonomy" id="1973259"/>
    <lineage>
        <taxon>Archaea</taxon>
        <taxon>Thermoproteota</taxon>
        <taxon>Thermoprotei</taxon>
        <taxon>Desulfurococcales</taxon>
        <taxon>Desulfurococcaceae</taxon>
        <taxon>Zestosphaera</taxon>
    </lineage>
</organism>
<dbReference type="EMBL" id="NBVN01000004">
    <property type="protein sequence ID" value="PUA32480.1"/>
    <property type="molecule type" value="Genomic_DNA"/>
</dbReference>
<dbReference type="PROSITE" id="PS51365">
    <property type="entry name" value="RENAL_DIPEPTIDASE_2"/>
    <property type="match status" value="1"/>
</dbReference>
<dbReference type="PANTHER" id="PTHR10443">
    <property type="entry name" value="MICROSOMAL DIPEPTIDASE"/>
    <property type="match status" value="1"/>
</dbReference>
<dbReference type="Proteomes" id="UP000244093">
    <property type="component" value="Unassembled WGS sequence"/>
</dbReference>
<gene>
    <name evidence="1" type="ORF">B7O98_07450</name>
</gene>
<dbReference type="InterPro" id="IPR032466">
    <property type="entry name" value="Metal_Hydrolase"/>
</dbReference>
<dbReference type="PANTHER" id="PTHR10443:SF12">
    <property type="entry name" value="DIPEPTIDASE"/>
    <property type="match status" value="1"/>
</dbReference>
<sequence length="348" mass="38674">MKATNPANPLPVIDLHEDITMYYLGFGAGEPLDDYNVDLPGRDADIPKYMKGNVRVVFASIFPGTTTFNLKAVKESLKRNSRRITDTIMRYPQTKLFEHFRVLYMLSEAYGIKILESFNDVEEVLNAEAFKLGFIIHLEGAEALDDPYDLKLLKKLGLRSLGLTWNYNNRWGSSCTSRKDYGLTPDGEELVKVANEEGVLIDLAHASKKTAIEAIEASKKPVIVSHANVKSVHNHPRNVDDDVLEALHKCGGVIGVTAVSSFITSKPKATIEDLINHVLYIYERFGSHILGIGTDFHGLLGSSPPEGFESVDRVQHLLTLLSEKGLGDNDLRNIAYSNVMRVLKAVFT</sequence>
<dbReference type="AlphaFoldDB" id="A0A2R7Y4M9"/>
<dbReference type="InterPro" id="IPR008257">
    <property type="entry name" value="Pept_M19"/>
</dbReference>
<evidence type="ECO:0000313" key="1">
    <source>
        <dbReference type="EMBL" id="PUA32480.1"/>
    </source>
</evidence>
<evidence type="ECO:0000313" key="2">
    <source>
        <dbReference type="Proteomes" id="UP000244093"/>
    </source>
</evidence>
<dbReference type="SUPFAM" id="SSF51556">
    <property type="entry name" value="Metallo-dependent hydrolases"/>
    <property type="match status" value="1"/>
</dbReference>
<proteinExistence type="predicted"/>